<evidence type="ECO:0000313" key="4">
    <source>
        <dbReference type="EMBL" id="CAB4221856.1"/>
    </source>
</evidence>
<proteinExistence type="predicted"/>
<dbReference type="EMBL" id="LR797505">
    <property type="protein sequence ID" value="CAB4221856.1"/>
    <property type="molecule type" value="Genomic_DNA"/>
</dbReference>
<sequence>MSGIRSMRWPTRVPMGQLTSQITERGDMTVMEKAFLTLARLLDSNDRAKGIAARAIVMMERQNQMDDIAADMAGRFASRVPVEPEAGALPRKVVRIFLPHNGREPVAELDERPKG</sequence>
<reference evidence="1" key="1">
    <citation type="submission" date="2020-04" db="EMBL/GenBank/DDBJ databases">
        <authorList>
            <person name="Chiriac C."/>
            <person name="Salcher M."/>
            <person name="Ghai R."/>
            <person name="Kavagutti S V."/>
        </authorList>
    </citation>
    <scope>NUCLEOTIDE SEQUENCE</scope>
</reference>
<protein>
    <submittedName>
        <fullName evidence="1">Uncharacterized protein</fullName>
    </submittedName>
</protein>
<evidence type="ECO:0000313" key="3">
    <source>
        <dbReference type="EMBL" id="CAB4190719.1"/>
    </source>
</evidence>
<evidence type="ECO:0000313" key="2">
    <source>
        <dbReference type="EMBL" id="CAB4180523.1"/>
    </source>
</evidence>
<dbReference type="EMBL" id="LR796996">
    <property type="protein sequence ID" value="CAB4180523.1"/>
    <property type="molecule type" value="Genomic_DNA"/>
</dbReference>
<dbReference type="EMBL" id="LR796439">
    <property type="protein sequence ID" value="CAB4144935.1"/>
    <property type="molecule type" value="Genomic_DNA"/>
</dbReference>
<evidence type="ECO:0000313" key="1">
    <source>
        <dbReference type="EMBL" id="CAB4144935.1"/>
    </source>
</evidence>
<name>A0A6J5MCY7_9CAUD</name>
<dbReference type="EMBL" id="LR797152">
    <property type="protein sequence ID" value="CAB4190719.1"/>
    <property type="molecule type" value="Genomic_DNA"/>
</dbReference>
<organism evidence="1">
    <name type="scientific">uncultured Caudovirales phage</name>
    <dbReference type="NCBI Taxonomy" id="2100421"/>
    <lineage>
        <taxon>Viruses</taxon>
        <taxon>Duplodnaviria</taxon>
        <taxon>Heunggongvirae</taxon>
        <taxon>Uroviricota</taxon>
        <taxon>Caudoviricetes</taxon>
        <taxon>Peduoviridae</taxon>
        <taxon>Maltschvirus</taxon>
        <taxon>Maltschvirus maltsch</taxon>
    </lineage>
</organism>
<accession>A0A6J5MCY7</accession>
<gene>
    <name evidence="2" type="ORF">UFOVP1045_43</name>
    <name evidence="3" type="ORF">UFOVP1194_97</name>
    <name evidence="4" type="ORF">UFOVP1641_93</name>
    <name evidence="1" type="ORF">UFOVP466_96</name>
</gene>